<dbReference type="AlphaFoldDB" id="A0A0C9RU64"/>
<evidence type="ECO:0000256" key="2">
    <source>
        <dbReference type="SAM" id="MobiDB-lite"/>
    </source>
</evidence>
<keyword evidence="1" id="KW-0325">Glycoprotein</keyword>
<feature type="region of interest" description="Disordered" evidence="2">
    <location>
        <begin position="1"/>
        <end position="70"/>
    </location>
</feature>
<evidence type="ECO:0000313" key="9">
    <source>
        <dbReference type="RefSeq" id="XP_011297969.1"/>
    </source>
</evidence>
<keyword evidence="3" id="KW-1133">Transmembrane helix</keyword>
<name>A0A0C9RU64_9HYME</name>
<dbReference type="PANTHER" id="PTHR11559">
    <property type="entry name" value="CARBOXYLESTERASE"/>
    <property type="match status" value="1"/>
</dbReference>
<evidence type="ECO:0000259" key="4">
    <source>
        <dbReference type="Pfam" id="PF00135"/>
    </source>
</evidence>
<dbReference type="ESTHER" id="9hyme-a0a0c9ru64">
    <property type="family name" value="Neurotactin"/>
</dbReference>
<dbReference type="InterPro" id="IPR002018">
    <property type="entry name" value="CarbesteraseB"/>
</dbReference>
<feature type="transmembrane region" description="Helical" evidence="3">
    <location>
        <begin position="182"/>
        <end position="201"/>
    </location>
</feature>
<dbReference type="PROSITE" id="PS00941">
    <property type="entry name" value="CARBOXYLESTERASE_B_2"/>
    <property type="match status" value="1"/>
</dbReference>
<reference evidence="9" key="2">
    <citation type="submission" date="2025-04" db="UniProtKB">
        <authorList>
            <consortium name="RefSeq"/>
        </authorList>
    </citation>
    <scope>IDENTIFICATION</scope>
    <source>
        <strain evidence="9">USDA-PBARC FA_bdor</strain>
        <tissue evidence="9">Whole organism</tissue>
    </source>
</reference>
<dbReference type="InterPro" id="IPR050309">
    <property type="entry name" value="Type-B_Carboxylest/Lipase"/>
</dbReference>
<feature type="region of interest" description="Disordered" evidence="2">
    <location>
        <begin position="132"/>
        <end position="167"/>
    </location>
</feature>
<evidence type="ECO:0000256" key="1">
    <source>
        <dbReference type="ARBA" id="ARBA00023180"/>
    </source>
</evidence>
<evidence type="ECO:0000313" key="5">
    <source>
        <dbReference type="EMBL" id="JAG82037.1"/>
    </source>
</evidence>
<dbReference type="Pfam" id="PF00135">
    <property type="entry name" value="COesterase"/>
    <property type="match status" value="1"/>
</dbReference>
<dbReference type="Gene3D" id="3.40.50.1820">
    <property type="entry name" value="alpha/beta hydrolase"/>
    <property type="match status" value="1"/>
</dbReference>
<dbReference type="RefSeq" id="XP_011297969.1">
    <property type="nucleotide sequence ID" value="XM_011299667.1"/>
</dbReference>
<dbReference type="EMBL" id="GBYB01012433">
    <property type="protein sequence ID" value="JAG82200.1"/>
    <property type="molecule type" value="Transcribed_RNA"/>
</dbReference>
<dbReference type="OrthoDB" id="408631at2759"/>
<gene>
    <name evidence="5" type="primary">Nrt_2</name>
    <name evidence="9" type="synonym">Nrt</name>
    <name evidence="7" type="synonym">Nrt_0</name>
    <name evidence="6" type="synonym">Nrt_1</name>
    <name evidence="6" type="ORF">g.56947</name>
    <name evidence="7" type="ORF">g.56951</name>
    <name evidence="5" type="ORF">g.56962</name>
</gene>
<evidence type="ECO:0000313" key="7">
    <source>
        <dbReference type="EMBL" id="JAG82279.1"/>
    </source>
</evidence>
<feature type="compositionally biased region" description="Basic and acidic residues" evidence="2">
    <location>
        <begin position="1"/>
        <end position="37"/>
    </location>
</feature>
<protein>
    <submittedName>
        <fullName evidence="9">Neurotactin</fullName>
    </submittedName>
    <submittedName>
        <fullName evidence="7">Nrt_0 protein</fullName>
    </submittedName>
    <submittedName>
        <fullName evidence="6">Nrt_1 protein</fullName>
    </submittedName>
    <submittedName>
        <fullName evidence="5">Nrt_2 protein</fullName>
    </submittedName>
</protein>
<dbReference type="Proteomes" id="UP000694866">
    <property type="component" value="Unplaced"/>
</dbReference>
<dbReference type="GeneID" id="105263444"/>
<organism evidence="5">
    <name type="scientific">Fopius arisanus</name>
    <dbReference type="NCBI Taxonomy" id="64838"/>
    <lineage>
        <taxon>Eukaryota</taxon>
        <taxon>Metazoa</taxon>
        <taxon>Ecdysozoa</taxon>
        <taxon>Arthropoda</taxon>
        <taxon>Hexapoda</taxon>
        <taxon>Insecta</taxon>
        <taxon>Pterygota</taxon>
        <taxon>Neoptera</taxon>
        <taxon>Endopterygota</taxon>
        <taxon>Hymenoptera</taxon>
        <taxon>Apocrita</taxon>
        <taxon>Ichneumonoidea</taxon>
        <taxon>Braconidae</taxon>
        <taxon>Opiinae</taxon>
        <taxon>Fopius</taxon>
    </lineage>
</organism>
<dbReference type="CTD" id="39873"/>
<feature type="domain" description="Carboxylesterase type B" evidence="4">
    <location>
        <begin position="223"/>
        <end position="613"/>
    </location>
</feature>
<dbReference type="EMBL" id="GBYB01012512">
    <property type="protein sequence ID" value="JAG82279.1"/>
    <property type="molecule type" value="Transcribed_RNA"/>
</dbReference>
<dbReference type="InterPro" id="IPR019819">
    <property type="entry name" value="Carboxylesterase_B_CS"/>
</dbReference>
<keyword evidence="3" id="KW-0812">Transmembrane</keyword>
<sequence>MTLPDSEKTDANTDKKEIADEEREKMLNQENEKHKGAEAATISPSSMTSDVEPRKKKIPIGGIKMPGFCRPKSKEFQMESAEQPIDGEVGILDAMKRPLVNVLASIKKNRPEGELGGGAAGLASVETLGDIGEKPADVSAPEDGMETVRLDGGPEPDVNEEKNPRKPGPVEVLLASARRNHLVTGVIVAVLLLVIVIITIACAGPRTLLSQPLKDGKYMEAVTSCGLVQGVLEDGGFAFRGIPYALPPLDALRWTAAQPVNRIENCWNDTYLAHNSSNSCWQRDALGNPSGDEDCLYLDVFTPQVRYDTPLPVVVMISAETLSGGSPGVMQPSAKLARVRDMVFVRPNFRLGVFGFLSARHLTRSTHLPTSGNYGLSDIVAALKWVQLNIQNFGGDEKSVTIWGHRAGGTLVTSLLASQTIKNLFSRAWVSSPSVTLPTRPLDESERLSEGYLNTLGCKDVVCMRAKSPQELLRAEPAMWYNTSENSELPGPSGGESSRQRHEWLVVDGTIIQENVYDRLERVGTSVKVVMGTTVHSAAHSHSKGLNASLDQSHVERVVKESLLGSLGLTEEVLKRYNASLHGLATVVSEIRVLCPIYNFTNLVPASNISFYIATQPRWGQLADADSDVAAILGSYTLRTPEEKRHQSAIQQLFNQFVWHDRIIDAAKEIWGYNHHNYTSNARKIIVVGQDILPQYGYSNCDYWIEKNLVPKYARID</sequence>
<dbReference type="EMBL" id="GBYB01012270">
    <property type="protein sequence ID" value="JAG82037.1"/>
    <property type="molecule type" value="Transcribed_RNA"/>
</dbReference>
<dbReference type="InterPro" id="IPR029058">
    <property type="entry name" value="AB_hydrolase_fold"/>
</dbReference>
<evidence type="ECO:0000256" key="3">
    <source>
        <dbReference type="SAM" id="Phobius"/>
    </source>
</evidence>
<proteinExistence type="predicted"/>
<evidence type="ECO:0000313" key="8">
    <source>
        <dbReference type="Proteomes" id="UP000694866"/>
    </source>
</evidence>
<dbReference type="SUPFAM" id="SSF53474">
    <property type="entry name" value="alpha/beta-Hydrolases"/>
    <property type="match status" value="1"/>
</dbReference>
<keyword evidence="8" id="KW-1185">Reference proteome</keyword>
<evidence type="ECO:0000313" key="6">
    <source>
        <dbReference type="EMBL" id="JAG82200.1"/>
    </source>
</evidence>
<dbReference type="KEGG" id="fas:105263444"/>
<accession>A0A9R1SVN2</accession>
<reference evidence="5" key="1">
    <citation type="submission" date="2015-01" db="EMBL/GenBank/DDBJ databases">
        <title>Transcriptome Assembly of Fopius arisanus.</title>
        <authorList>
            <person name="Geib S."/>
        </authorList>
    </citation>
    <scope>NUCLEOTIDE SEQUENCE</scope>
</reference>
<accession>A0A0C9RU64</accession>
<keyword evidence="3" id="KW-0472">Membrane</keyword>